<reference evidence="2" key="1">
    <citation type="journal article" date="2022" name="Mol. Ecol. Resour.">
        <title>The genomes of chicory, endive, great burdock and yacon provide insights into Asteraceae palaeo-polyploidization history and plant inulin production.</title>
        <authorList>
            <person name="Fan W."/>
            <person name="Wang S."/>
            <person name="Wang H."/>
            <person name="Wang A."/>
            <person name="Jiang F."/>
            <person name="Liu H."/>
            <person name="Zhao H."/>
            <person name="Xu D."/>
            <person name="Zhang Y."/>
        </authorList>
    </citation>
    <scope>NUCLEOTIDE SEQUENCE [LARGE SCALE GENOMIC DNA]</scope>
    <source>
        <strain evidence="2">cv. Yunnan</strain>
    </source>
</reference>
<gene>
    <name evidence="1" type="ORF">L1987_54838</name>
</gene>
<accession>A0ACB9E8Q3</accession>
<sequence length="134" mass="15389">MAEADINNPDDKLSTYHNLTAYLVKGKKSEGFDEMIDFVCQSKIHFALTVNPTIYIPHMEDFWNTVIYSIKQGTPQIKATVDGKDITITEATLRKYLKLQDEGAAISYTKNEYMRPLYLQGTLEIKTNTPLRRH</sequence>
<evidence type="ECO:0000313" key="2">
    <source>
        <dbReference type="Proteomes" id="UP001056120"/>
    </source>
</evidence>
<name>A0ACB9E8Q3_9ASTR</name>
<comment type="caution">
    <text evidence="1">The sequence shown here is derived from an EMBL/GenBank/DDBJ whole genome shotgun (WGS) entry which is preliminary data.</text>
</comment>
<keyword evidence="2" id="KW-1185">Reference proteome</keyword>
<protein>
    <submittedName>
        <fullName evidence="1">Uncharacterized protein</fullName>
    </submittedName>
</protein>
<evidence type="ECO:0000313" key="1">
    <source>
        <dbReference type="EMBL" id="KAI3755045.1"/>
    </source>
</evidence>
<dbReference type="EMBL" id="CM042035">
    <property type="protein sequence ID" value="KAI3755045.1"/>
    <property type="molecule type" value="Genomic_DNA"/>
</dbReference>
<dbReference type="Proteomes" id="UP001056120">
    <property type="component" value="Linkage Group LG18"/>
</dbReference>
<organism evidence="1 2">
    <name type="scientific">Smallanthus sonchifolius</name>
    <dbReference type="NCBI Taxonomy" id="185202"/>
    <lineage>
        <taxon>Eukaryota</taxon>
        <taxon>Viridiplantae</taxon>
        <taxon>Streptophyta</taxon>
        <taxon>Embryophyta</taxon>
        <taxon>Tracheophyta</taxon>
        <taxon>Spermatophyta</taxon>
        <taxon>Magnoliopsida</taxon>
        <taxon>eudicotyledons</taxon>
        <taxon>Gunneridae</taxon>
        <taxon>Pentapetalae</taxon>
        <taxon>asterids</taxon>
        <taxon>campanulids</taxon>
        <taxon>Asterales</taxon>
        <taxon>Asteraceae</taxon>
        <taxon>Asteroideae</taxon>
        <taxon>Heliantheae alliance</taxon>
        <taxon>Millerieae</taxon>
        <taxon>Smallanthus</taxon>
    </lineage>
</organism>
<proteinExistence type="predicted"/>
<reference evidence="1 2" key="2">
    <citation type="journal article" date="2022" name="Mol. Ecol. Resour.">
        <title>The genomes of chicory, endive, great burdock and yacon provide insights into Asteraceae paleo-polyploidization history and plant inulin production.</title>
        <authorList>
            <person name="Fan W."/>
            <person name="Wang S."/>
            <person name="Wang H."/>
            <person name="Wang A."/>
            <person name="Jiang F."/>
            <person name="Liu H."/>
            <person name="Zhao H."/>
            <person name="Xu D."/>
            <person name="Zhang Y."/>
        </authorList>
    </citation>
    <scope>NUCLEOTIDE SEQUENCE [LARGE SCALE GENOMIC DNA]</scope>
    <source>
        <strain evidence="2">cv. Yunnan</strain>
        <tissue evidence="1">Leaves</tissue>
    </source>
</reference>